<dbReference type="Pfam" id="PF18912">
    <property type="entry name" value="DZR_2"/>
    <property type="match status" value="1"/>
</dbReference>
<keyword evidence="4" id="KW-0328">Glycosyltransferase</keyword>
<dbReference type="PANTHER" id="PTHR47505">
    <property type="entry name" value="DNA UTILIZATION PROTEIN YHGH"/>
    <property type="match status" value="1"/>
</dbReference>
<dbReference type="STRING" id="266749.SAMN05421876_11313"/>
<feature type="domain" description="Double zinc ribbon" evidence="3">
    <location>
        <begin position="3"/>
        <end position="36"/>
    </location>
</feature>
<name>A0A0C1D2M6_9FLAO</name>
<protein>
    <submittedName>
        <fullName evidence="4">Phosphoribosyltransferase</fullName>
    </submittedName>
</protein>
<dbReference type="Pfam" id="PF00156">
    <property type="entry name" value="Pribosyltran"/>
    <property type="match status" value="1"/>
</dbReference>
<dbReference type="InterPro" id="IPR044005">
    <property type="entry name" value="DZR_2"/>
</dbReference>
<dbReference type="InterPro" id="IPR051910">
    <property type="entry name" value="ComF/GntX_DNA_util-trans"/>
</dbReference>
<dbReference type="InterPro" id="IPR000836">
    <property type="entry name" value="PRTase_dom"/>
</dbReference>
<dbReference type="Gene3D" id="3.40.50.2020">
    <property type="match status" value="1"/>
</dbReference>
<dbReference type="CDD" id="cd06223">
    <property type="entry name" value="PRTases_typeI"/>
    <property type="match status" value="1"/>
</dbReference>
<dbReference type="InterPro" id="IPR029057">
    <property type="entry name" value="PRTase-like"/>
</dbReference>
<comment type="similarity">
    <text evidence="1">Belongs to the ComF/GntX family.</text>
</comment>
<evidence type="ECO:0000259" key="3">
    <source>
        <dbReference type="Pfam" id="PF18912"/>
    </source>
</evidence>
<evidence type="ECO:0000313" key="4">
    <source>
        <dbReference type="EMBL" id="KIA88035.1"/>
    </source>
</evidence>
<dbReference type="SUPFAM" id="SSF53271">
    <property type="entry name" value="PRTase-like"/>
    <property type="match status" value="1"/>
</dbReference>
<keyword evidence="5" id="KW-1185">Reference proteome</keyword>
<evidence type="ECO:0000256" key="1">
    <source>
        <dbReference type="ARBA" id="ARBA00008007"/>
    </source>
</evidence>
<evidence type="ECO:0000259" key="2">
    <source>
        <dbReference type="Pfam" id="PF00156"/>
    </source>
</evidence>
<gene>
    <name evidence="4" type="ORF">OA86_12600</name>
</gene>
<accession>A0A0C1D2M6</accession>
<dbReference type="AlphaFoldDB" id="A0A0C1D2M6"/>
<sequence>MLLLDLLFPNRCVECNRIIHHDEAVCELCFDQIYFTHHDYSESNLLTEKCRLLFPIEQAFALMQFEEESTSQKIIHQLKYGKREKIGKIIANWTLEKMDFTDLKPDLLVTVPLHPKKLKERGYNQLHLFTDTLSKELKIPCDHHLIKRNFYKKAQAKKRREQRTFNENLFSITKQISNQHILIIDDVFTTGNTMSAVAWEILKAGNNKVSILVMAMD</sequence>
<dbReference type="Proteomes" id="UP000031473">
    <property type="component" value="Unassembled WGS sequence"/>
</dbReference>
<dbReference type="EMBL" id="JSYL01000011">
    <property type="protein sequence ID" value="KIA88035.1"/>
    <property type="molecule type" value="Genomic_DNA"/>
</dbReference>
<proteinExistence type="inferred from homology"/>
<evidence type="ECO:0000313" key="5">
    <source>
        <dbReference type="Proteomes" id="UP000031473"/>
    </source>
</evidence>
<feature type="domain" description="Phosphoribosyltransferase" evidence="2">
    <location>
        <begin position="129"/>
        <end position="213"/>
    </location>
</feature>
<dbReference type="RefSeq" id="WP_039353903.1">
    <property type="nucleotide sequence ID" value="NZ_FOLA01000013.1"/>
</dbReference>
<keyword evidence="4" id="KW-0808">Transferase</keyword>
<organism evidence="4 5">
    <name type="scientific">Kaistella jeonii</name>
    <dbReference type="NCBI Taxonomy" id="266749"/>
    <lineage>
        <taxon>Bacteria</taxon>
        <taxon>Pseudomonadati</taxon>
        <taxon>Bacteroidota</taxon>
        <taxon>Flavobacteriia</taxon>
        <taxon>Flavobacteriales</taxon>
        <taxon>Weeksellaceae</taxon>
        <taxon>Chryseobacterium group</taxon>
        <taxon>Kaistella</taxon>
    </lineage>
</organism>
<dbReference type="GO" id="GO:0016757">
    <property type="term" value="F:glycosyltransferase activity"/>
    <property type="evidence" value="ECO:0007669"/>
    <property type="project" value="UniProtKB-KW"/>
</dbReference>
<dbReference type="OrthoDB" id="9779910at2"/>
<comment type="caution">
    <text evidence="4">The sequence shown here is derived from an EMBL/GenBank/DDBJ whole genome shotgun (WGS) entry which is preliminary data.</text>
</comment>
<reference evidence="4 5" key="1">
    <citation type="submission" date="2014-10" db="EMBL/GenBank/DDBJ databases">
        <title>Kaistella jeonii genome.</title>
        <authorList>
            <person name="Clayton J.T."/>
            <person name="Newman J.D."/>
        </authorList>
    </citation>
    <scope>NUCLEOTIDE SEQUENCE [LARGE SCALE GENOMIC DNA]</scope>
    <source>
        <strain evidence="4 5">DSM 17048</strain>
    </source>
</reference>
<dbReference type="PANTHER" id="PTHR47505:SF1">
    <property type="entry name" value="DNA UTILIZATION PROTEIN YHGH"/>
    <property type="match status" value="1"/>
</dbReference>